<proteinExistence type="predicted"/>
<feature type="region of interest" description="Disordered" evidence="1">
    <location>
        <begin position="285"/>
        <end position="330"/>
    </location>
</feature>
<evidence type="ECO:0000313" key="3">
    <source>
        <dbReference type="Proteomes" id="UP001310387"/>
    </source>
</evidence>
<comment type="caution">
    <text evidence="2">The sequence shown here is derived from an EMBL/GenBank/DDBJ whole genome shotgun (WGS) entry which is preliminary data.</text>
</comment>
<reference evidence="2" key="1">
    <citation type="journal article" date="2024" name="Antonie Van Leeuwenhoek">
        <title>Isoptericola haloaureus sp. nov., a dimorphic actinobacterium isolated from mangrove sediments of southeast India, implicating biosaline agricultural significance through nitrogen fixation and salt tolerance genes.</title>
        <authorList>
            <person name="Prathaban M."/>
            <person name="Prathiviraj R."/>
            <person name="Ravichandran M."/>
            <person name="Natarajan S.D."/>
            <person name="Sobanaa M."/>
            <person name="Hari Krishna Kumar S."/>
            <person name="Chandrasekar V."/>
            <person name="Selvin J."/>
        </authorList>
    </citation>
    <scope>NUCLEOTIDE SEQUENCE</scope>
    <source>
        <strain evidence="2">MP1014</strain>
    </source>
</reference>
<sequence length="445" mass="44746">MQTDTVLTVPSDATARDALLDRLRRLATIDAARVEPVGAAVARPDGALVVPRGSTSATDLATVLAVRGRCDGSEAAGLAADLAQGLATLHSAGVVHGGLDVTDVLVDLTGRVLLRPRLTPPTDPVHATESADVHALARLVETLRGHDPSDTATALRAVLAPALADDPRVRPEAGTLAARVHEAASPEPVRLPEPAALAAAALGAHRQRPGGEDDGAGPEPRHRRARRADGAAGGRPVASRAERRARRTTARPPVSPWRPVLAGVGVLVSLGVLVAGGLALTAGQGSTGHPSPLVAASSPATASTAGPGSAAGPGSVDGATTTDRDDPAGAAAELTRRRAGLLTGEHAVAEVALPGSDAHGADTALVERAAASGTRLVGAEVTVLSARLAAEPSTGTAEVVVRYVVEEHTQVDGDGAATTVPAGAPRTDTVRLAWTADGWRVTDVV</sequence>
<evidence type="ECO:0000313" key="2">
    <source>
        <dbReference type="EMBL" id="MEG3616526.1"/>
    </source>
</evidence>
<gene>
    <name evidence="2" type="ORF">V5O49_15450</name>
</gene>
<reference evidence="2" key="2">
    <citation type="submission" date="2024-02" db="EMBL/GenBank/DDBJ databases">
        <authorList>
            <person name="Prathaban M."/>
            <person name="Mythili R."/>
            <person name="Sharmila Devi N."/>
            <person name="Sobanaa M."/>
            <person name="Prathiviraj R."/>
            <person name="Selvin J."/>
        </authorList>
    </citation>
    <scope>NUCLEOTIDE SEQUENCE</scope>
    <source>
        <strain evidence="2">MP1014</strain>
    </source>
</reference>
<feature type="compositionally biased region" description="Low complexity" evidence="1">
    <location>
        <begin position="285"/>
        <end position="319"/>
    </location>
</feature>
<protein>
    <recommendedName>
        <fullName evidence="4">Protein kinase domain-containing protein</fullName>
    </recommendedName>
</protein>
<evidence type="ECO:0000256" key="1">
    <source>
        <dbReference type="SAM" id="MobiDB-lite"/>
    </source>
</evidence>
<accession>A0ABU7ZAL7</accession>
<dbReference type="SUPFAM" id="SSF56112">
    <property type="entry name" value="Protein kinase-like (PK-like)"/>
    <property type="match status" value="1"/>
</dbReference>
<keyword evidence="3" id="KW-1185">Reference proteome</keyword>
<dbReference type="RefSeq" id="WP_332903020.1">
    <property type="nucleotide sequence ID" value="NZ_JBAGLP010000120.1"/>
</dbReference>
<dbReference type="Gene3D" id="1.10.510.10">
    <property type="entry name" value="Transferase(Phosphotransferase) domain 1"/>
    <property type="match status" value="1"/>
</dbReference>
<dbReference type="Proteomes" id="UP001310387">
    <property type="component" value="Unassembled WGS sequence"/>
</dbReference>
<feature type="region of interest" description="Disordered" evidence="1">
    <location>
        <begin position="203"/>
        <end position="258"/>
    </location>
</feature>
<dbReference type="EMBL" id="JBAGLP010000120">
    <property type="protein sequence ID" value="MEG3616526.1"/>
    <property type="molecule type" value="Genomic_DNA"/>
</dbReference>
<organism evidence="2 3">
    <name type="scientific">Isoptericola haloaureus</name>
    <dbReference type="NCBI Taxonomy" id="1542902"/>
    <lineage>
        <taxon>Bacteria</taxon>
        <taxon>Bacillati</taxon>
        <taxon>Actinomycetota</taxon>
        <taxon>Actinomycetes</taxon>
        <taxon>Micrococcales</taxon>
        <taxon>Promicromonosporaceae</taxon>
        <taxon>Isoptericola</taxon>
    </lineage>
</organism>
<dbReference type="InterPro" id="IPR011009">
    <property type="entry name" value="Kinase-like_dom_sf"/>
</dbReference>
<evidence type="ECO:0008006" key="4">
    <source>
        <dbReference type="Google" id="ProtNLM"/>
    </source>
</evidence>
<name>A0ABU7ZAL7_9MICO</name>